<reference evidence="6 7" key="1">
    <citation type="journal article" date="2024" name="Commun. Biol.">
        <title>Comparative genomic analysis of thermophilic fungi reveals convergent evolutionary adaptations and gene losses.</title>
        <authorList>
            <person name="Steindorff A.S."/>
            <person name="Aguilar-Pontes M.V."/>
            <person name="Robinson A.J."/>
            <person name="Andreopoulos B."/>
            <person name="LaButti K."/>
            <person name="Kuo A."/>
            <person name="Mondo S."/>
            <person name="Riley R."/>
            <person name="Otillar R."/>
            <person name="Haridas S."/>
            <person name="Lipzen A."/>
            <person name="Grimwood J."/>
            <person name="Schmutz J."/>
            <person name="Clum A."/>
            <person name="Reid I.D."/>
            <person name="Moisan M.C."/>
            <person name="Butler G."/>
            <person name="Nguyen T.T.M."/>
            <person name="Dewar K."/>
            <person name="Conant G."/>
            <person name="Drula E."/>
            <person name="Henrissat B."/>
            <person name="Hansel C."/>
            <person name="Singer S."/>
            <person name="Hutchinson M.I."/>
            <person name="de Vries R.P."/>
            <person name="Natvig D.O."/>
            <person name="Powell A.J."/>
            <person name="Tsang A."/>
            <person name="Grigoriev I.V."/>
        </authorList>
    </citation>
    <scope>NUCLEOTIDE SEQUENCE [LARGE SCALE GENOMIC DNA]</scope>
    <source>
        <strain evidence="6 7">ATCC 24622</strain>
    </source>
</reference>
<dbReference type="InterPro" id="IPR014001">
    <property type="entry name" value="Helicase_ATP-bd"/>
</dbReference>
<protein>
    <recommendedName>
        <fullName evidence="5">Helicase ATP-binding domain-containing protein</fullName>
    </recommendedName>
</protein>
<dbReference type="SUPFAM" id="SSF52540">
    <property type="entry name" value="P-loop containing nucleoside triphosphate hydrolases"/>
    <property type="match status" value="2"/>
</dbReference>
<gene>
    <name evidence="6" type="ORF">VTK73DRAFT_4143</name>
</gene>
<dbReference type="PANTHER" id="PTHR45623">
    <property type="entry name" value="CHROMODOMAIN-HELICASE-DNA-BINDING PROTEIN 3-RELATED-RELATED"/>
    <property type="match status" value="1"/>
</dbReference>
<sequence>MENVHLVRRILVKFAGLGYDAVVWDAPPPGPYDDDYDEAGGHADLYAAFLSAYEEYLNGIYFEDVPAPVMKARIDEFRALSFVKDVQDRTQPDFLRPEAGRLRGFQLDGLNWLLYKFHNEQNAILADDMGMGKTIQVVAALASLVLRAPRVWPFLLVVPNATCANWRRELKKWAPDLRVVAYYGGKEAQNLAYDYELYPNRSQKMKAHVVVMSYESAQDATDTFMAGVRWRGLVVDEGQRLKNDGNLLYKALDKLRVPYRVLLTGTPLQNNKRELFNLIQFVDRTRDAARLDETYQVLTEANIASLHELIRPYFLRRTKADILVELPPMARVIVPVSMTVLQERLYKSILTKSRDVIGMLLARDPTRRRERSKGLNNILMELRKCLCHPFLYSDAVEDRTDDPAASHANLVEASAKLMLLSVMLPKLRAGGHRVLLASACPTCAWTGA</sequence>
<evidence type="ECO:0000259" key="5">
    <source>
        <dbReference type="PROSITE" id="PS51192"/>
    </source>
</evidence>
<dbReference type="InterPro" id="IPR056616">
    <property type="entry name" value="Chromo_MIT1"/>
</dbReference>
<dbReference type="PROSITE" id="PS51192">
    <property type="entry name" value="HELICASE_ATP_BIND_1"/>
    <property type="match status" value="1"/>
</dbReference>
<name>A0ABR3VB26_9PEZI</name>
<keyword evidence="4" id="KW-0539">Nucleus</keyword>
<keyword evidence="2" id="KW-0547">Nucleotide-binding</keyword>
<keyword evidence="7" id="KW-1185">Reference proteome</keyword>
<dbReference type="Gene3D" id="3.40.50.10810">
    <property type="entry name" value="Tandem AAA-ATPase domain"/>
    <property type="match status" value="1"/>
</dbReference>
<evidence type="ECO:0000313" key="6">
    <source>
        <dbReference type="EMBL" id="KAL1839039.1"/>
    </source>
</evidence>
<dbReference type="SMART" id="SM00487">
    <property type="entry name" value="DEXDc"/>
    <property type="match status" value="1"/>
</dbReference>
<evidence type="ECO:0000256" key="4">
    <source>
        <dbReference type="ARBA" id="ARBA00023242"/>
    </source>
</evidence>
<keyword evidence="3" id="KW-0067">ATP-binding</keyword>
<evidence type="ECO:0000256" key="3">
    <source>
        <dbReference type="ARBA" id="ARBA00022840"/>
    </source>
</evidence>
<proteinExistence type="predicted"/>
<comment type="subcellular location">
    <subcellularLocation>
        <location evidence="1">Nucleus</location>
    </subcellularLocation>
</comment>
<evidence type="ECO:0000313" key="7">
    <source>
        <dbReference type="Proteomes" id="UP001586593"/>
    </source>
</evidence>
<dbReference type="InterPro" id="IPR027417">
    <property type="entry name" value="P-loop_NTPase"/>
</dbReference>
<dbReference type="InterPro" id="IPR000330">
    <property type="entry name" value="SNF2_N"/>
</dbReference>
<dbReference type="EMBL" id="JAZHXJ010002390">
    <property type="protein sequence ID" value="KAL1839039.1"/>
    <property type="molecule type" value="Genomic_DNA"/>
</dbReference>
<dbReference type="Gene3D" id="3.40.50.300">
    <property type="entry name" value="P-loop containing nucleotide triphosphate hydrolases"/>
    <property type="match status" value="1"/>
</dbReference>
<feature type="domain" description="Helicase ATP-binding" evidence="5">
    <location>
        <begin position="114"/>
        <end position="285"/>
    </location>
</feature>
<dbReference type="InterPro" id="IPR038718">
    <property type="entry name" value="SNF2-like_sf"/>
</dbReference>
<dbReference type="Proteomes" id="UP001586593">
    <property type="component" value="Unassembled WGS sequence"/>
</dbReference>
<comment type="caution">
    <text evidence="6">The sequence shown here is derived from an EMBL/GenBank/DDBJ whole genome shotgun (WGS) entry which is preliminary data.</text>
</comment>
<organism evidence="6 7">
    <name type="scientific">Phialemonium thermophilum</name>
    <dbReference type="NCBI Taxonomy" id="223376"/>
    <lineage>
        <taxon>Eukaryota</taxon>
        <taxon>Fungi</taxon>
        <taxon>Dikarya</taxon>
        <taxon>Ascomycota</taxon>
        <taxon>Pezizomycotina</taxon>
        <taxon>Sordariomycetes</taxon>
        <taxon>Sordariomycetidae</taxon>
        <taxon>Cephalothecales</taxon>
        <taxon>Cephalothecaceae</taxon>
        <taxon>Phialemonium</taxon>
    </lineage>
</organism>
<dbReference type="Pfam" id="PF00176">
    <property type="entry name" value="SNF2-rel_dom"/>
    <property type="match status" value="1"/>
</dbReference>
<evidence type="ECO:0000256" key="2">
    <source>
        <dbReference type="ARBA" id="ARBA00022741"/>
    </source>
</evidence>
<evidence type="ECO:0000256" key="1">
    <source>
        <dbReference type="ARBA" id="ARBA00004123"/>
    </source>
</evidence>
<dbReference type="Pfam" id="PF23615">
    <property type="entry name" value="Chromo_MIT1"/>
    <property type="match status" value="1"/>
</dbReference>
<dbReference type="PANTHER" id="PTHR45623:SF17">
    <property type="entry name" value="CHROMODOMAIN-HELICASE-DNA-BINDING PROTEIN 3-RELATED"/>
    <property type="match status" value="1"/>
</dbReference>
<accession>A0ABR3VB26</accession>